<dbReference type="RefSeq" id="WP_209884738.1">
    <property type="nucleotide sequence ID" value="NZ_JAGGMR010000001.1"/>
</dbReference>
<reference evidence="2 3" key="1">
    <citation type="submission" date="2021-03" db="EMBL/GenBank/DDBJ databases">
        <title>Sequencing the genomes of 1000 actinobacteria strains.</title>
        <authorList>
            <person name="Klenk H.-P."/>
        </authorList>
    </citation>
    <scope>NUCLEOTIDE SEQUENCE [LARGE SCALE GENOMIC DNA]</scope>
    <source>
        <strain evidence="2 3">DSM 45516</strain>
    </source>
</reference>
<organism evidence="2 3">
    <name type="scientific">Nocardia goodfellowii</name>
    <dbReference type="NCBI Taxonomy" id="882446"/>
    <lineage>
        <taxon>Bacteria</taxon>
        <taxon>Bacillati</taxon>
        <taxon>Actinomycetota</taxon>
        <taxon>Actinomycetes</taxon>
        <taxon>Mycobacteriales</taxon>
        <taxon>Nocardiaceae</taxon>
        <taxon>Nocardia</taxon>
    </lineage>
</organism>
<protein>
    <submittedName>
        <fullName evidence="2">Uncharacterized protein</fullName>
    </submittedName>
</protein>
<name>A0ABS4Q855_9NOCA</name>
<comment type="caution">
    <text evidence="2">The sequence shown here is derived from an EMBL/GenBank/DDBJ whole genome shotgun (WGS) entry which is preliminary data.</text>
</comment>
<evidence type="ECO:0000256" key="1">
    <source>
        <dbReference type="SAM" id="MobiDB-lite"/>
    </source>
</evidence>
<dbReference type="EMBL" id="JAGGMR010000001">
    <property type="protein sequence ID" value="MBP2187862.1"/>
    <property type="molecule type" value="Genomic_DNA"/>
</dbReference>
<evidence type="ECO:0000313" key="2">
    <source>
        <dbReference type="EMBL" id="MBP2187862.1"/>
    </source>
</evidence>
<gene>
    <name evidence="2" type="ORF">BJ987_000763</name>
</gene>
<keyword evidence="3" id="KW-1185">Reference proteome</keyword>
<dbReference type="Proteomes" id="UP001519325">
    <property type="component" value="Unassembled WGS sequence"/>
</dbReference>
<proteinExistence type="predicted"/>
<feature type="region of interest" description="Disordered" evidence="1">
    <location>
        <begin position="431"/>
        <end position="451"/>
    </location>
</feature>
<evidence type="ECO:0000313" key="3">
    <source>
        <dbReference type="Proteomes" id="UP001519325"/>
    </source>
</evidence>
<accession>A0ABS4Q855</accession>
<sequence>MFVEAMEAARELDRFIGANASQLSDVESLFVAEATRRFPSDPKNQHRDAASLVHKNIHEIMDKRDALKKAGASEDEISEARDLLRSQLQAQLDELTGRPDYFAKYGSVWSTITRRNSGVRILRSSLLINIVSDFEVLISGLVRAVIETRPEILRSSERRFTYQDIESFVTITEFRRHCGERVAEDLLRGSFNDWMDWLAKRHKIEVVGVTDCPVSLVEVFQRRHLLVHAGGVVNAIYLSNTKGIPDPPEIGHRLRVSSKYLRESVAMLLVAAIKLCVTAARKFAKSPDADLLIDRDLSSLSFGLLLREHYSIVETINEWHLEAVGNDATRIICTVNRWIARKKLHGLEAIRREVEEWDTSTLALRYAATKSALLDRNEDAYQLVKKALESGELPPDGWRNWPVFENVREYALSKGADSTMMMNWPFEAPHSHAGPSVSPDAEHPTPPPNSE</sequence>